<proteinExistence type="inferred from homology"/>
<dbReference type="InterPro" id="IPR051446">
    <property type="entry name" value="HTH_trans_reg/aminotransferase"/>
</dbReference>
<dbReference type="GO" id="GO:0003677">
    <property type="term" value="F:DNA binding"/>
    <property type="evidence" value="ECO:0007669"/>
    <property type="project" value="UniProtKB-KW"/>
</dbReference>
<comment type="caution">
    <text evidence="7">The sequence shown here is derived from an EMBL/GenBank/DDBJ whole genome shotgun (WGS) entry which is preliminary data.</text>
</comment>
<dbReference type="OrthoDB" id="9804020at2"/>
<dbReference type="InterPro" id="IPR015424">
    <property type="entry name" value="PyrdxlP-dep_Trfase"/>
</dbReference>
<feature type="domain" description="HTH gntR-type" evidence="6">
    <location>
        <begin position="1"/>
        <end position="69"/>
    </location>
</feature>
<organism evidence="7 8">
    <name type="scientific">Vibrio fortis</name>
    <dbReference type="NCBI Taxonomy" id="212667"/>
    <lineage>
        <taxon>Bacteria</taxon>
        <taxon>Pseudomonadati</taxon>
        <taxon>Pseudomonadota</taxon>
        <taxon>Gammaproteobacteria</taxon>
        <taxon>Vibrionales</taxon>
        <taxon>Vibrionaceae</taxon>
        <taxon>Vibrio</taxon>
    </lineage>
</organism>
<dbReference type="EMBL" id="JFFR01000014">
    <property type="protein sequence ID" value="KDN28742.1"/>
    <property type="molecule type" value="Genomic_DNA"/>
</dbReference>
<gene>
    <name evidence="7" type="ORF">VFDL14_00265</name>
</gene>
<evidence type="ECO:0000256" key="1">
    <source>
        <dbReference type="ARBA" id="ARBA00005384"/>
    </source>
</evidence>
<evidence type="ECO:0000313" key="8">
    <source>
        <dbReference type="Proteomes" id="UP000027219"/>
    </source>
</evidence>
<dbReference type="AlphaFoldDB" id="A0A066US89"/>
<dbReference type="PROSITE" id="PS50949">
    <property type="entry name" value="HTH_GNTR"/>
    <property type="match status" value="1"/>
</dbReference>
<keyword evidence="4" id="KW-0238">DNA-binding</keyword>
<dbReference type="SMART" id="SM00345">
    <property type="entry name" value="HTH_GNTR"/>
    <property type="match status" value="1"/>
</dbReference>
<dbReference type="Pfam" id="PF00392">
    <property type="entry name" value="GntR"/>
    <property type="match status" value="1"/>
</dbReference>
<dbReference type="STRING" id="212667.VFDL14_00265"/>
<dbReference type="InterPro" id="IPR036390">
    <property type="entry name" value="WH_DNA-bd_sf"/>
</dbReference>
<dbReference type="PANTHER" id="PTHR46577">
    <property type="entry name" value="HTH-TYPE TRANSCRIPTIONAL REGULATORY PROTEIN GABR"/>
    <property type="match status" value="1"/>
</dbReference>
<dbReference type="Gene3D" id="1.10.10.10">
    <property type="entry name" value="Winged helix-like DNA-binding domain superfamily/Winged helix DNA-binding domain"/>
    <property type="match status" value="1"/>
</dbReference>
<dbReference type="InterPro" id="IPR036388">
    <property type="entry name" value="WH-like_DNA-bd_sf"/>
</dbReference>
<dbReference type="Gene3D" id="3.90.1150.10">
    <property type="entry name" value="Aspartate Aminotransferase, domain 1"/>
    <property type="match status" value="1"/>
</dbReference>
<name>A0A066US89_9VIBR</name>
<dbReference type="InterPro" id="IPR000524">
    <property type="entry name" value="Tscrpt_reg_HTH_GntR"/>
</dbReference>
<evidence type="ECO:0000256" key="4">
    <source>
        <dbReference type="ARBA" id="ARBA00023125"/>
    </source>
</evidence>
<dbReference type="PANTHER" id="PTHR46577:SF1">
    <property type="entry name" value="HTH-TYPE TRANSCRIPTIONAL REGULATORY PROTEIN GABR"/>
    <property type="match status" value="1"/>
</dbReference>
<keyword evidence="3" id="KW-0805">Transcription regulation</keyword>
<dbReference type="InterPro" id="IPR004839">
    <property type="entry name" value="Aminotransferase_I/II_large"/>
</dbReference>
<reference evidence="7 8" key="1">
    <citation type="submission" date="2014-02" db="EMBL/GenBank/DDBJ databases">
        <title>Vibrio fortis Dalian14 Genome Sequencing.</title>
        <authorList>
            <person name="Wang Y."/>
            <person name="Song L."/>
            <person name="Liu G."/>
            <person name="Ding J."/>
        </authorList>
    </citation>
    <scope>NUCLEOTIDE SEQUENCE [LARGE SCALE GENOMIC DNA]</scope>
    <source>
        <strain evidence="7 8">Dalian14</strain>
    </source>
</reference>
<protein>
    <submittedName>
        <fullName evidence="7">Transcriptional regulator</fullName>
    </submittedName>
</protein>
<sequence>MSLYKTLASQFVQEIEDGKLSEGSRMPSLRQLARQQAVSMSTAVSCYQELESQGWIHSRPQAGYYISARSKKHNTPEWTQFVSKVSQVHQSFSIHSPYNGPLGISSTTIDDTALLELERSFRRSSKRLGSRLNHYPHTQGDPSLCDALSVHFSKLGIHINPQDLVITSGCMPAIKAALEACTQVGDAIAISSPCFSGILDLLGKMGRRIVEIPSIDEGIDLAQLELHLQQGSVKAGIFCTSHMNPQGITMTAQQKQKLAELANHYQVPMIEDDVYLELSYSEHTPLPAKYYDSNGYILWCGSISKSLSPSYRLGWCLPGRYTDSYRQQHSASCFGVSLPIQLAVADFIESGNYAKQLKRRRTKLLSLRQSYLNYLSERLPSGVNISQPQGGMVLWLQVPKLNLERFTALIEEHKIDIRLGQLFSTLPLYNDCFRINIGFDLTEDVKREIDLLADAIRNSR</sequence>
<accession>A0A066US89</accession>
<keyword evidence="5" id="KW-0804">Transcription</keyword>
<dbReference type="SUPFAM" id="SSF53383">
    <property type="entry name" value="PLP-dependent transferases"/>
    <property type="match status" value="1"/>
</dbReference>
<dbReference type="InterPro" id="IPR015421">
    <property type="entry name" value="PyrdxlP-dep_Trfase_major"/>
</dbReference>
<evidence type="ECO:0000256" key="2">
    <source>
        <dbReference type="ARBA" id="ARBA00022898"/>
    </source>
</evidence>
<keyword evidence="8" id="KW-1185">Reference proteome</keyword>
<dbReference type="RefSeq" id="WP_032550952.1">
    <property type="nucleotide sequence ID" value="NZ_JBEEBC010000001.1"/>
</dbReference>
<dbReference type="GO" id="GO:0003700">
    <property type="term" value="F:DNA-binding transcription factor activity"/>
    <property type="evidence" value="ECO:0007669"/>
    <property type="project" value="InterPro"/>
</dbReference>
<evidence type="ECO:0000313" key="7">
    <source>
        <dbReference type="EMBL" id="KDN28742.1"/>
    </source>
</evidence>
<dbReference type="Proteomes" id="UP000027219">
    <property type="component" value="Unassembled WGS sequence"/>
</dbReference>
<comment type="similarity">
    <text evidence="1">In the C-terminal section; belongs to the class-I pyridoxal-phosphate-dependent aminotransferase family.</text>
</comment>
<dbReference type="InterPro" id="IPR015422">
    <property type="entry name" value="PyrdxlP-dep_Trfase_small"/>
</dbReference>
<dbReference type="CDD" id="cd00609">
    <property type="entry name" value="AAT_like"/>
    <property type="match status" value="1"/>
</dbReference>
<dbReference type="Gene3D" id="3.40.640.10">
    <property type="entry name" value="Type I PLP-dependent aspartate aminotransferase-like (Major domain)"/>
    <property type="match status" value="1"/>
</dbReference>
<dbReference type="Pfam" id="PF00155">
    <property type="entry name" value="Aminotran_1_2"/>
    <property type="match status" value="1"/>
</dbReference>
<evidence type="ECO:0000256" key="5">
    <source>
        <dbReference type="ARBA" id="ARBA00023163"/>
    </source>
</evidence>
<evidence type="ECO:0000259" key="6">
    <source>
        <dbReference type="PROSITE" id="PS50949"/>
    </source>
</evidence>
<evidence type="ECO:0000256" key="3">
    <source>
        <dbReference type="ARBA" id="ARBA00023015"/>
    </source>
</evidence>
<keyword evidence="2" id="KW-0663">Pyridoxal phosphate</keyword>
<dbReference type="CDD" id="cd07377">
    <property type="entry name" value="WHTH_GntR"/>
    <property type="match status" value="1"/>
</dbReference>
<dbReference type="GO" id="GO:0030170">
    <property type="term" value="F:pyridoxal phosphate binding"/>
    <property type="evidence" value="ECO:0007669"/>
    <property type="project" value="InterPro"/>
</dbReference>
<dbReference type="SUPFAM" id="SSF46785">
    <property type="entry name" value="Winged helix' DNA-binding domain"/>
    <property type="match status" value="1"/>
</dbReference>